<accession>A0AAV7TG37</accession>
<dbReference type="GO" id="GO:0003676">
    <property type="term" value="F:nucleic acid binding"/>
    <property type="evidence" value="ECO:0007669"/>
    <property type="project" value="InterPro"/>
</dbReference>
<gene>
    <name evidence="1" type="ORF">NDU88_000824</name>
</gene>
<reference evidence="1" key="1">
    <citation type="journal article" date="2022" name="bioRxiv">
        <title>Sequencing and chromosome-scale assembly of the giantPleurodeles waltlgenome.</title>
        <authorList>
            <person name="Brown T."/>
            <person name="Elewa A."/>
            <person name="Iarovenko S."/>
            <person name="Subramanian E."/>
            <person name="Araus A.J."/>
            <person name="Petzold A."/>
            <person name="Susuki M."/>
            <person name="Suzuki K.-i.T."/>
            <person name="Hayashi T."/>
            <person name="Toyoda A."/>
            <person name="Oliveira C."/>
            <person name="Osipova E."/>
            <person name="Leigh N.D."/>
            <person name="Simon A."/>
            <person name="Yun M.H."/>
        </authorList>
    </citation>
    <scope>NUCLEOTIDE SEQUENCE</scope>
    <source>
        <strain evidence="1">20211129_DDA</strain>
        <tissue evidence="1">Liver</tissue>
    </source>
</reference>
<evidence type="ECO:0000313" key="2">
    <source>
        <dbReference type="Proteomes" id="UP001066276"/>
    </source>
</evidence>
<dbReference type="Gene3D" id="3.30.420.10">
    <property type="entry name" value="Ribonuclease H-like superfamily/Ribonuclease H"/>
    <property type="match status" value="1"/>
</dbReference>
<evidence type="ECO:0008006" key="3">
    <source>
        <dbReference type="Google" id="ProtNLM"/>
    </source>
</evidence>
<sequence>MLHNPALRRQVPFLQEDENGDGRVAVVEPVDSDKEEAEKEDVDSTTTIIQHAAVCTANGLLRLNDRSGDSWVMMQWLYFCWRTVYRPEASGLVEQKNGTLKSRIAKMCAAMNLKWPDALPLVLMSIRNTPDRKTGLSPHKILMGRAMRLAAVPANAIINITDHMVFDYCKGLADVVRSFSQQVEATTLPPIYDPGHNLKAGDWVVVQKYVHKTCLETR</sequence>
<comment type="caution">
    <text evidence="1">The sequence shown here is derived from an EMBL/GenBank/DDBJ whole genome shotgun (WGS) entry which is preliminary data.</text>
</comment>
<organism evidence="1 2">
    <name type="scientific">Pleurodeles waltl</name>
    <name type="common">Iberian ribbed newt</name>
    <dbReference type="NCBI Taxonomy" id="8319"/>
    <lineage>
        <taxon>Eukaryota</taxon>
        <taxon>Metazoa</taxon>
        <taxon>Chordata</taxon>
        <taxon>Craniata</taxon>
        <taxon>Vertebrata</taxon>
        <taxon>Euteleostomi</taxon>
        <taxon>Amphibia</taxon>
        <taxon>Batrachia</taxon>
        <taxon>Caudata</taxon>
        <taxon>Salamandroidea</taxon>
        <taxon>Salamandridae</taxon>
        <taxon>Pleurodelinae</taxon>
        <taxon>Pleurodeles</taxon>
    </lineage>
</organism>
<protein>
    <recommendedName>
        <fullName evidence="3">Integrase catalytic domain-containing protein</fullName>
    </recommendedName>
</protein>
<name>A0AAV7TG37_PLEWA</name>
<dbReference type="InterPro" id="IPR012337">
    <property type="entry name" value="RNaseH-like_sf"/>
</dbReference>
<dbReference type="AlphaFoldDB" id="A0AAV7TG37"/>
<proteinExistence type="predicted"/>
<evidence type="ECO:0000313" key="1">
    <source>
        <dbReference type="EMBL" id="KAJ1175537.1"/>
    </source>
</evidence>
<keyword evidence="2" id="KW-1185">Reference proteome</keyword>
<dbReference type="InterPro" id="IPR036397">
    <property type="entry name" value="RNaseH_sf"/>
</dbReference>
<dbReference type="Proteomes" id="UP001066276">
    <property type="component" value="Chromosome 3_2"/>
</dbReference>
<dbReference type="SUPFAM" id="SSF53098">
    <property type="entry name" value="Ribonuclease H-like"/>
    <property type="match status" value="1"/>
</dbReference>
<dbReference type="EMBL" id="JANPWB010000006">
    <property type="protein sequence ID" value="KAJ1175537.1"/>
    <property type="molecule type" value="Genomic_DNA"/>
</dbReference>